<organism evidence="1">
    <name type="scientific">Clastoptera arizonana</name>
    <name type="common">Arizona spittle bug</name>
    <dbReference type="NCBI Taxonomy" id="38151"/>
    <lineage>
        <taxon>Eukaryota</taxon>
        <taxon>Metazoa</taxon>
        <taxon>Ecdysozoa</taxon>
        <taxon>Arthropoda</taxon>
        <taxon>Hexapoda</taxon>
        <taxon>Insecta</taxon>
        <taxon>Pterygota</taxon>
        <taxon>Neoptera</taxon>
        <taxon>Paraneoptera</taxon>
        <taxon>Hemiptera</taxon>
        <taxon>Auchenorrhyncha</taxon>
        <taxon>Cercopoidea</taxon>
        <taxon>Clastopteridae</taxon>
        <taxon>Clastoptera</taxon>
    </lineage>
</organism>
<proteinExistence type="predicted"/>
<accession>A0A1B6DHU4</accession>
<gene>
    <name evidence="1" type="ORF">g.13072</name>
</gene>
<evidence type="ECO:0000313" key="1">
    <source>
        <dbReference type="EMBL" id="JAS25244.1"/>
    </source>
</evidence>
<name>A0A1B6DHU4_9HEMI</name>
<protein>
    <submittedName>
        <fullName evidence="1">Uncharacterized protein</fullName>
    </submittedName>
</protein>
<sequence length="411" mass="46235">SSKISSEKMINNEEVLHVKKTVLKSKMKNEKFSRHILNQSETKIMCKKSEENHISSQILLKSNFYSSSSTSESTESEYSSFIKYKQENMEMRPVNKVNSYESLLKKNKVELFSIRDKIDNIILKINAVEQKYLGLLDLEKEMSKNYECKTIGMDYARSSDSESNNSFELEHFESLIIKTTSSLKIKNFQTTSNFNSCNKLLETEEVQKILLQDTISRVDSIDEFPDLALGSENIVDDSSAASKPDVKSKPDINITEDFLKKYDVNGNTSDCSFKSCSGNGIVRHHLLCAWSNQSFSSIPPNPSKNKSLFTASTNSSEGFTSIINSSSESLSLGEAGESKSEENIYNLEAVGVMNMLPNSAENVNGSVNKFEDNSMNTGLLDLMLDKNFLKFLVICFLIVVGIRKPHLVYKV</sequence>
<feature type="non-terminal residue" evidence="1">
    <location>
        <position position="1"/>
    </location>
</feature>
<dbReference type="AlphaFoldDB" id="A0A1B6DHU4"/>
<dbReference type="EMBL" id="GEDC01012054">
    <property type="protein sequence ID" value="JAS25244.1"/>
    <property type="molecule type" value="Transcribed_RNA"/>
</dbReference>
<reference evidence="1" key="1">
    <citation type="submission" date="2015-12" db="EMBL/GenBank/DDBJ databases">
        <title>De novo transcriptome assembly of four potential Pierce s Disease insect vectors from Arizona vineyards.</title>
        <authorList>
            <person name="Tassone E.E."/>
        </authorList>
    </citation>
    <scope>NUCLEOTIDE SEQUENCE</scope>
</reference>